<keyword evidence="3 5" id="KW-0863">Zinc-finger</keyword>
<dbReference type="PANTHER" id="PTHR19818">
    <property type="entry name" value="ZINC FINGER PROTEIN ZIC AND GLI"/>
    <property type="match status" value="1"/>
</dbReference>
<dbReference type="PROSITE" id="PS50157">
    <property type="entry name" value="ZINC_FINGER_C2H2_2"/>
    <property type="match status" value="2"/>
</dbReference>
<accession>A0A2V3IKM6</accession>
<keyword evidence="9" id="KW-1185">Reference proteome</keyword>
<protein>
    <submittedName>
        <fullName evidence="8">Zinc finger protein GLIS2</fullName>
    </submittedName>
</protein>
<evidence type="ECO:0000313" key="8">
    <source>
        <dbReference type="EMBL" id="PXF41680.1"/>
    </source>
</evidence>
<keyword evidence="2" id="KW-0677">Repeat</keyword>
<dbReference type="SUPFAM" id="SSF57667">
    <property type="entry name" value="beta-beta-alpha zinc fingers"/>
    <property type="match status" value="1"/>
</dbReference>
<reference evidence="8 9" key="1">
    <citation type="journal article" date="2018" name="Mol. Biol. Evol.">
        <title>Analysis of the draft genome of the red seaweed Gracilariopsis chorda provides insights into genome size evolution in Rhodophyta.</title>
        <authorList>
            <person name="Lee J."/>
            <person name="Yang E.C."/>
            <person name="Graf L."/>
            <person name="Yang J.H."/>
            <person name="Qiu H."/>
            <person name="Zel Zion U."/>
            <person name="Chan C.X."/>
            <person name="Stephens T.G."/>
            <person name="Weber A.P.M."/>
            <person name="Boo G.H."/>
            <person name="Boo S.M."/>
            <person name="Kim K.M."/>
            <person name="Shin Y."/>
            <person name="Jung M."/>
            <person name="Lee S.J."/>
            <person name="Yim H.S."/>
            <person name="Lee J.H."/>
            <person name="Bhattacharya D."/>
            <person name="Yoon H.S."/>
        </authorList>
    </citation>
    <scope>NUCLEOTIDE SEQUENCE [LARGE SCALE GENOMIC DNA]</scope>
    <source>
        <strain evidence="8 9">SKKU-2015</strain>
        <tissue evidence="8">Whole body</tissue>
    </source>
</reference>
<dbReference type="GO" id="GO:0045944">
    <property type="term" value="P:positive regulation of transcription by RNA polymerase II"/>
    <property type="evidence" value="ECO:0007669"/>
    <property type="project" value="UniProtKB-ARBA"/>
</dbReference>
<feature type="domain" description="C2H2-type" evidence="7">
    <location>
        <begin position="65"/>
        <end position="94"/>
    </location>
</feature>
<dbReference type="PANTHER" id="PTHR19818:SF139">
    <property type="entry name" value="PAIR-RULE PROTEIN ODD-PAIRED"/>
    <property type="match status" value="1"/>
</dbReference>
<feature type="compositionally biased region" description="Basic residues" evidence="6">
    <location>
        <begin position="137"/>
        <end position="151"/>
    </location>
</feature>
<dbReference type="GO" id="GO:0005634">
    <property type="term" value="C:nucleus"/>
    <property type="evidence" value="ECO:0007669"/>
    <property type="project" value="UniProtKB-ARBA"/>
</dbReference>
<dbReference type="PROSITE" id="PS00028">
    <property type="entry name" value="ZINC_FINGER_C2H2_1"/>
    <property type="match status" value="2"/>
</dbReference>
<evidence type="ECO:0000256" key="2">
    <source>
        <dbReference type="ARBA" id="ARBA00022737"/>
    </source>
</evidence>
<feature type="domain" description="C2H2-type" evidence="7">
    <location>
        <begin position="37"/>
        <end position="64"/>
    </location>
</feature>
<sequence length="278" mass="30602">MEKSIASANMSGMYNLQQHQQFQPVVQVTTPRSTSGNICPVCSKTFDRMYNLKVHFRKHTGETPYSCPVRNCSKQFRWRSSMAHHVRAHHDASETAGVSLKTSTDANGSKSATRTTSSPKKSVVATRPLSDLGGIKKSQRKRKTKTAKKRQNAVSPSAPRDSVIEPFAQPESPPLLSISADPVRQGHEYESVDTALFDIFPDELSGQTEILENVDGLQPPDFPAFTEDPLNDHSDVMLFLVSSPDDAENAELESIARDATLRAAVEAVAMPVSQYNLM</sequence>
<keyword evidence="4" id="KW-0862">Zinc</keyword>
<gene>
    <name evidence="8" type="ORF">BWQ96_08601</name>
</gene>
<dbReference type="Gene3D" id="3.30.160.60">
    <property type="entry name" value="Classic Zinc Finger"/>
    <property type="match status" value="2"/>
</dbReference>
<evidence type="ECO:0000256" key="1">
    <source>
        <dbReference type="ARBA" id="ARBA00022723"/>
    </source>
</evidence>
<name>A0A2V3IKM6_9FLOR</name>
<evidence type="ECO:0000256" key="5">
    <source>
        <dbReference type="PROSITE-ProRule" id="PRU00042"/>
    </source>
</evidence>
<evidence type="ECO:0000256" key="4">
    <source>
        <dbReference type="ARBA" id="ARBA00022833"/>
    </source>
</evidence>
<feature type="region of interest" description="Disordered" evidence="6">
    <location>
        <begin position="87"/>
        <end position="176"/>
    </location>
</feature>
<dbReference type="GO" id="GO:0000978">
    <property type="term" value="F:RNA polymerase II cis-regulatory region sequence-specific DNA binding"/>
    <property type="evidence" value="ECO:0007669"/>
    <property type="project" value="TreeGrafter"/>
</dbReference>
<evidence type="ECO:0000313" key="9">
    <source>
        <dbReference type="Proteomes" id="UP000247409"/>
    </source>
</evidence>
<feature type="compositionally biased region" description="Polar residues" evidence="6">
    <location>
        <begin position="100"/>
        <end position="120"/>
    </location>
</feature>
<dbReference type="GO" id="GO:0000981">
    <property type="term" value="F:DNA-binding transcription factor activity, RNA polymerase II-specific"/>
    <property type="evidence" value="ECO:0007669"/>
    <property type="project" value="TreeGrafter"/>
</dbReference>
<proteinExistence type="predicted"/>
<dbReference type="InterPro" id="IPR036236">
    <property type="entry name" value="Znf_C2H2_sf"/>
</dbReference>
<dbReference type="OrthoDB" id="6077919at2759"/>
<evidence type="ECO:0000256" key="3">
    <source>
        <dbReference type="ARBA" id="ARBA00022771"/>
    </source>
</evidence>
<evidence type="ECO:0000259" key="7">
    <source>
        <dbReference type="PROSITE" id="PS50157"/>
    </source>
</evidence>
<dbReference type="Proteomes" id="UP000247409">
    <property type="component" value="Unassembled WGS sequence"/>
</dbReference>
<organism evidence="8 9">
    <name type="scientific">Gracilariopsis chorda</name>
    <dbReference type="NCBI Taxonomy" id="448386"/>
    <lineage>
        <taxon>Eukaryota</taxon>
        <taxon>Rhodophyta</taxon>
        <taxon>Florideophyceae</taxon>
        <taxon>Rhodymeniophycidae</taxon>
        <taxon>Gracilariales</taxon>
        <taxon>Gracilariaceae</taxon>
        <taxon>Gracilariopsis</taxon>
    </lineage>
</organism>
<dbReference type="AlphaFoldDB" id="A0A2V3IKM6"/>
<keyword evidence="1" id="KW-0479">Metal-binding</keyword>
<dbReference type="SMART" id="SM00355">
    <property type="entry name" value="ZnF_C2H2"/>
    <property type="match status" value="2"/>
</dbReference>
<dbReference type="InterPro" id="IPR050329">
    <property type="entry name" value="GLI_C2H2-zinc-finger"/>
</dbReference>
<dbReference type="GO" id="GO:0008270">
    <property type="term" value="F:zinc ion binding"/>
    <property type="evidence" value="ECO:0007669"/>
    <property type="project" value="UniProtKB-KW"/>
</dbReference>
<dbReference type="STRING" id="448386.A0A2V3IKM6"/>
<comment type="caution">
    <text evidence="8">The sequence shown here is derived from an EMBL/GenBank/DDBJ whole genome shotgun (WGS) entry which is preliminary data.</text>
</comment>
<dbReference type="InterPro" id="IPR013087">
    <property type="entry name" value="Znf_C2H2_type"/>
</dbReference>
<dbReference type="EMBL" id="NBIV01000203">
    <property type="protein sequence ID" value="PXF41680.1"/>
    <property type="molecule type" value="Genomic_DNA"/>
</dbReference>
<evidence type="ECO:0000256" key="6">
    <source>
        <dbReference type="SAM" id="MobiDB-lite"/>
    </source>
</evidence>